<dbReference type="PROSITE" id="PS50845">
    <property type="entry name" value="RETICULON"/>
    <property type="match status" value="1"/>
</dbReference>
<comment type="subcellular location">
    <subcellularLocation>
        <location evidence="1 6">Endoplasmic reticulum membrane</location>
        <topology evidence="1 6">Multi-pass membrane protein</topology>
    </subcellularLocation>
</comment>
<evidence type="ECO:0000256" key="4">
    <source>
        <dbReference type="ARBA" id="ARBA00022989"/>
    </source>
</evidence>
<dbReference type="AlphaFoldDB" id="A0A232M0H8"/>
<feature type="transmembrane region" description="Helical" evidence="6">
    <location>
        <begin position="55"/>
        <end position="76"/>
    </location>
</feature>
<keyword evidence="10" id="KW-1185">Reference proteome</keyword>
<keyword evidence="5 6" id="KW-0472">Membrane</keyword>
<proteinExistence type="predicted"/>
<dbReference type="InterPro" id="IPR003388">
    <property type="entry name" value="Reticulon"/>
</dbReference>
<feature type="domain" description="Reticulon" evidence="8">
    <location>
        <begin position="44"/>
        <end position="241"/>
    </location>
</feature>
<dbReference type="Pfam" id="PF02453">
    <property type="entry name" value="Reticulon"/>
    <property type="match status" value="1"/>
</dbReference>
<feature type="transmembrane region" description="Helical" evidence="6">
    <location>
        <begin position="149"/>
        <end position="166"/>
    </location>
</feature>
<keyword evidence="3 6" id="KW-0256">Endoplasmic reticulum</keyword>
<evidence type="ECO:0000256" key="6">
    <source>
        <dbReference type="RuleBase" id="RU363132"/>
    </source>
</evidence>
<feature type="non-terminal residue" evidence="9">
    <location>
        <position position="1"/>
    </location>
</feature>
<evidence type="ECO:0000259" key="8">
    <source>
        <dbReference type="PROSITE" id="PS50845"/>
    </source>
</evidence>
<dbReference type="GO" id="GO:0005789">
    <property type="term" value="C:endoplasmic reticulum membrane"/>
    <property type="evidence" value="ECO:0007669"/>
    <property type="project" value="UniProtKB-SubCell"/>
</dbReference>
<evidence type="ECO:0000256" key="5">
    <source>
        <dbReference type="ARBA" id="ARBA00023136"/>
    </source>
</evidence>
<dbReference type="OrthoDB" id="567788at2759"/>
<keyword evidence="4 6" id="KW-1133">Transmembrane helix</keyword>
<evidence type="ECO:0000313" key="9">
    <source>
        <dbReference type="EMBL" id="OXV09903.1"/>
    </source>
</evidence>
<evidence type="ECO:0000256" key="2">
    <source>
        <dbReference type="ARBA" id="ARBA00022692"/>
    </source>
</evidence>
<evidence type="ECO:0000313" key="10">
    <source>
        <dbReference type="Proteomes" id="UP000243515"/>
    </source>
</evidence>
<evidence type="ECO:0000256" key="3">
    <source>
        <dbReference type="ARBA" id="ARBA00022824"/>
    </source>
</evidence>
<feature type="region of interest" description="Disordered" evidence="7">
    <location>
        <begin position="249"/>
        <end position="302"/>
    </location>
</feature>
<sequence>SVATNINSEASKAGDELQGLRDFRITPSQTTATGQPLTHYHSLLYSLLSWERPRATAISFASVIAFILAARFLPLLRWVFKFLYLSLGLMAAIEITGRILLAQGLASSFRPRKYYTIPKETVEAVLEDFEQLVDFFLIEFQRILFAENIVHTVVAFSAAFFSYWLIKILPLWAFSLLAVTVAYLGPLAYISNQEIIDEQIENAQQMINSQATHVKDLAGQQTAQATVLVKQYVGDYSAKAQEYIGRSRSASPELSKAPVAIKAEPSSPESKVRQTDFPEAPQDEPTSEPSAPEIKSELIPAS</sequence>
<comment type="caution">
    <text evidence="9">The sequence shown here is derived from an EMBL/GenBank/DDBJ whole genome shotgun (WGS) entry which is preliminary data.</text>
</comment>
<dbReference type="Proteomes" id="UP000243515">
    <property type="component" value="Unassembled WGS sequence"/>
</dbReference>
<dbReference type="EMBL" id="NPHW01003253">
    <property type="protein sequence ID" value="OXV09903.1"/>
    <property type="molecule type" value="Genomic_DNA"/>
</dbReference>
<evidence type="ECO:0000256" key="1">
    <source>
        <dbReference type="ARBA" id="ARBA00004477"/>
    </source>
</evidence>
<gene>
    <name evidence="9" type="ORF">Egran_02338</name>
</gene>
<feature type="transmembrane region" description="Helical" evidence="6">
    <location>
        <begin position="82"/>
        <end position="101"/>
    </location>
</feature>
<name>A0A232M0H8_9EURO</name>
<reference evidence="9 10" key="1">
    <citation type="journal article" date="2015" name="Environ. Microbiol.">
        <title>Metagenome sequence of Elaphomyces granulatus from sporocarp tissue reveals Ascomycota ectomycorrhizal fingerprints of genome expansion and a Proteobacteria-rich microbiome.</title>
        <authorList>
            <person name="Quandt C.A."/>
            <person name="Kohler A."/>
            <person name="Hesse C.N."/>
            <person name="Sharpton T.J."/>
            <person name="Martin F."/>
            <person name="Spatafora J.W."/>
        </authorList>
    </citation>
    <scope>NUCLEOTIDE SEQUENCE [LARGE SCALE GENOMIC DNA]</scope>
    <source>
        <strain evidence="9 10">OSC145934</strain>
    </source>
</reference>
<protein>
    <recommendedName>
        <fullName evidence="6">Reticulon-like protein</fullName>
    </recommendedName>
</protein>
<organism evidence="9 10">
    <name type="scientific">Elaphomyces granulatus</name>
    <dbReference type="NCBI Taxonomy" id="519963"/>
    <lineage>
        <taxon>Eukaryota</taxon>
        <taxon>Fungi</taxon>
        <taxon>Dikarya</taxon>
        <taxon>Ascomycota</taxon>
        <taxon>Pezizomycotina</taxon>
        <taxon>Eurotiomycetes</taxon>
        <taxon>Eurotiomycetidae</taxon>
        <taxon>Eurotiales</taxon>
        <taxon>Elaphomycetaceae</taxon>
        <taxon>Elaphomyces</taxon>
    </lineage>
</organism>
<evidence type="ECO:0000256" key="7">
    <source>
        <dbReference type="SAM" id="MobiDB-lite"/>
    </source>
</evidence>
<feature type="transmembrane region" description="Helical" evidence="6">
    <location>
        <begin position="172"/>
        <end position="190"/>
    </location>
</feature>
<keyword evidence="2 6" id="KW-0812">Transmembrane</keyword>
<accession>A0A232M0H8</accession>